<gene>
    <name evidence="12" type="ORF">CHT98_00865</name>
</gene>
<evidence type="ECO:0000256" key="2">
    <source>
        <dbReference type="ARBA" id="ARBA00008711"/>
    </source>
</evidence>
<dbReference type="InterPro" id="IPR009057">
    <property type="entry name" value="Homeodomain-like_sf"/>
</dbReference>
<dbReference type="Pfam" id="PF01035">
    <property type="entry name" value="DNA_binding_1"/>
    <property type="match status" value="1"/>
</dbReference>
<comment type="catalytic activity">
    <reaction evidence="10">
        <text>a 6-O-methyl-2'-deoxyguanosine in DNA + L-cysteinyl-[protein] = S-methyl-L-cysteinyl-[protein] + a 2'-deoxyguanosine in DNA</text>
        <dbReference type="Rhea" id="RHEA:24000"/>
        <dbReference type="Rhea" id="RHEA-COMP:10131"/>
        <dbReference type="Rhea" id="RHEA-COMP:10132"/>
        <dbReference type="Rhea" id="RHEA-COMP:11367"/>
        <dbReference type="Rhea" id="RHEA-COMP:11368"/>
        <dbReference type="ChEBI" id="CHEBI:29950"/>
        <dbReference type="ChEBI" id="CHEBI:82612"/>
        <dbReference type="ChEBI" id="CHEBI:85445"/>
        <dbReference type="ChEBI" id="CHEBI:85448"/>
        <dbReference type="EC" id="2.1.1.63"/>
    </reaction>
</comment>
<dbReference type="CDD" id="cd06445">
    <property type="entry name" value="ATase"/>
    <property type="match status" value="1"/>
</dbReference>
<proteinExistence type="inferred from homology"/>
<comment type="similarity">
    <text evidence="2">Belongs to the MGMT family.</text>
</comment>
<evidence type="ECO:0000256" key="10">
    <source>
        <dbReference type="ARBA" id="ARBA00049348"/>
    </source>
</evidence>
<dbReference type="InterPro" id="IPR036388">
    <property type="entry name" value="WH-like_DNA-bd_sf"/>
</dbReference>
<protein>
    <recommendedName>
        <fullName evidence="3">methylated-DNA--[protein]-cysteine S-methyltransferase</fullName>
        <ecNumber evidence="3">2.1.1.63</ecNumber>
    </recommendedName>
</protein>
<organism evidence="12 13">
    <name type="scientific">Azospirillum brasilense</name>
    <dbReference type="NCBI Taxonomy" id="192"/>
    <lineage>
        <taxon>Bacteria</taxon>
        <taxon>Pseudomonadati</taxon>
        <taxon>Pseudomonadota</taxon>
        <taxon>Alphaproteobacteria</taxon>
        <taxon>Rhodospirillales</taxon>
        <taxon>Azospirillaceae</taxon>
        <taxon>Azospirillum</taxon>
    </lineage>
</organism>
<dbReference type="SUPFAM" id="SSF46689">
    <property type="entry name" value="Homeodomain-like"/>
    <property type="match status" value="1"/>
</dbReference>
<evidence type="ECO:0000256" key="6">
    <source>
        <dbReference type="ARBA" id="ARBA00022763"/>
    </source>
</evidence>
<dbReference type="GO" id="GO:0032259">
    <property type="term" value="P:methylation"/>
    <property type="evidence" value="ECO:0007669"/>
    <property type="project" value="UniProtKB-KW"/>
</dbReference>
<dbReference type="PROSITE" id="PS00374">
    <property type="entry name" value="MGMT"/>
    <property type="match status" value="1"/>
</dbReference>
<dbReference type="EMBL" id="NOWT01000001">
    <property type="protein sequence ID" value="OYD86152.1"/>
    <property type="molecule type" value="Genomic_DNA"/>
</dbReference>
<evidence type="ECO:0000256" key="9">
    <source>
        <dbReference type="ARBA" id="ARBA00023204"/>
    </source>
</evidence>
<dbReference type="PANTHER" id="PTHR10815:SF13">
    <property type="entry name" value="METHYLATED-DNA--PROTEIN-CYSTEINE METHYLTRANSFERASE"/>
    <property type="match status" value="1"/>
</dbReference>
<evidence type="ECO:0000256" key="3">
    <source>
        <dbReference type="ARBA" id="ARBA00011918"/>
    </source>
</evidence>
<dbReference type="NCBIfam" id="TIGR00589">
    <property type="entry name" value="ogt"/>
    <property type="match status" value="1"/>
</dbReference>
<keyword evidence="6" id="KW-0227">DNA damage</keyword>
<feature type="domain" description="HTH araC/xylS-type" evidence="11">
    <location>
        <begin position="24"/>
        <end position="121"/>
    </location>
</feature>
<dbReference type="GO" id="GO:0006281">
    <property type="term" value="P:DNA repair"/>
    <property type="evidence" value="ECO:0007669"/>
    <property type="project" value="UniProtKB-KW"/>
</dbReference>
<comment type="caution">
    <text evidence="12">The sequence shown here is derived from an EMBL/GenBank/DDBJ whole genome shotgun (WGS) entry which is preliminary data.</text>
</comment>
<evidence type="ECO:0000256" key="8">
    <source>
        <dbReference type="ARBA" id="ARBA00023163"/>
    </source>
</evidence>
<dbReference type="SMART" id="SM00342">
    <property type="entry name" value="HTH_ARAC"/>
    <property type="match status" value="1"/>
</dbReference>
<accession>A0A235HK73</accession>
<comment type="catalytic activity">
    <reaction evidence="1">
        <text>a 4-O-methyl-thymidine in DNA + L-cysteinyl-[protein] = a thymidine in DNA + S-methyl-L-cysteinyl-[protein]</text>
        <dbReference type="Rhea" id="RHEA:53428"/>
        <dbReference type="Rhea" id="RHEA-COMP:10131"/>
        <dbReference type="Rhea" id="RHEA-COMP:10132"/>
        <dbReference type="Rhea" id="RHEA-COMP:13555"/>
        <dbReference type="Rhea" id="RHEA-COMP:13556"/>
        <dbReference type="ChEBI" id="CHEBI:29950"/>
        <dbReference type="ChEBI" id="CHEBI:82612"/>
        <dbReference type="ChEBI" id="CHEBI:137386"/>
        <dbReference type="ChEBI" id="CHEBI:137387"/>
        <dbReference type="EC" id="2.1.1.63"/>
    </reaction>
</comment>
<reference evidence="12 13" key="1">
    <citation type="submission" date="2017-07" db="EMBL/GenBank/DDBJ databases">
        <title>Whole genome sequence of Azospirillum brasilense 2A1, a potential biofertilizer strain.</title>
        <authorList>
            <person name="Fontana C.A."/>
            <person name="Toffoli L.M."/>
            <person name="Salazar S.M."/>
            <person name="Puglisi E."/>
            <person name="Pedraza R."/>
            <person name="Bassi D."/>
            <person name="Cocconcelli P.S."/>
        </authorList>
    </citation>
    <scope>NUCLEOTIDE SEQUENCE [LARGE SCALE GENOMIC DNA]</scope>
    <source>
        <strain evidence="12 13">2A1</strain>
    </source>
</reference>
<evidence type="ECO:0000259" key="11">
    <source>
        <dbReference type="PROSITE" id="PS01124"/>
    </source>
</evidence>
<evidence type="ECO:0000256" key="5">
    <source>
        <dbReference type="ARBA" id="ARBA00022679"/>
    </source>
</evidence>
<dbReference type="AlphaFoldDB" id="A0A235HK73"/>
<dbReference type="InterPro" id="IPR018060">
    <property type="entry name" value="HTH_AraC"/>
</dbReference>
<dbReference type="RefSeq" id="WP_094301417.1">
    <property type="nucleotide sequence ID" value="NZ_NOWT01000001.1"/>
</dbReference>
<keyword evidence="7" id="KW-0805">Transcription regulation</keyword>
<evidence type="ECO:0000256" key="1">
    <source>
        <dbReference type="ARBA" id="ARBA00001286"/>
    </source>
</evidence>
<dbReference type="Gene3D" id="1.10.10.10">
    <property type="entry name" value="Winged helix-like DNA-binding domain superfamily/Winged helix DNA-binding domain"/>
    <property type="match status" value="1"/>
</dbReference>
<dbReference type="SUPFAM" id="SSF46767">
    <property type="entry name" value="Methylated DNA-protein cysteine methyltransferase, C-terminal domain"/>
    <property type="match status" value="1"/>
</dbReference>
<dbReference type="PROSITE" id="PS01124">
    <property type="entry name" value="HTH_ARAC_FAMILY_2"/>
    <property type="match status" value="1"/>
</dbReference>
<keyword evidence="4 12" id="KW-0489">Methyltransferase</keyword>
<dbReference type="GO" id="GO:0043565">
    <property type="term" value="F:sequence-specific DNA binding"/>
    <property type="evidence" value="ECO:0007669"/>
    <property type="project" value="InterPro"/>
</dbReference>
<dbReference type="Proteomes" id="UP000215367">
    <property type="component" value="Unassembled WGS sequence"/>
</dbReference>
<keyword evidence="8" id="KW-0804">Transcription</keyword>
<keyword evidence="5 12" id="KW-0808">Transferase</keyword>
<evidence type="ECO:0000313" key="13">
    <source>
        <dbReference type="Proteomes" id="UP000215367"/>
    </source>
</evidence>
<dbReference type="GO" id="GO:0003908">
    <property type="term" value="F:methylated-DNA-[protein]-cysteine S-methyltransferase activity"/>
    <property type="evidence" value="ECO:0007669"/>
    <property type="project" value="UniProtKB-EC"/>
</dbReference>
<dbReference type="FunFam" id="1.10.10.10:FF:000214">
    <property type="entry name" value="Methylated-DNA--protein-cysteine methyltransferase"/>
    <property type="match status" value="1"/>
</dbReference>
<dbReference type="InterPro" id="IPR001497">
    <property type="entry name" value="MethylDNA_cys_MeTrfase_AS"/>
</dbReference>
<evidence type="ECO:0000256" key="7">
    <source>
        <dbReference type="ARBA" id="ARBA00023015"/>
    </source>
</evidence>
<sequence length="304" mass="32995">MPCLNPAEDPAEDPVDARRHRAIAAAIRHLVDHWQDQPALDELAAVAGMSPFHFQRLFTQWAGISPKRFLQFLTLDNAKRLLAANQSVLDVALDVGLSGPSRLHDLFVACEAMTPGEYKALGGGLTIRWGLHPTPFGPSLVAATERGVCWLSFAEEEDGRDALAEMAAAWPAARLVEDADATRPVAARAFRWDGAPRNGGAGGEPLRLLMKGTNFQIKVWEALLRIPSGVVVSYEDVARAIGQPTAMRAVGAAVGRNPVCVLIPCHRVIQKSGIIHNYRYGIPRKRALLAWEQGHAMPEDEAAA</sequence>
<dbReference type="EC" id="2.1.1.63" evidence="3"/>
<evidence type="ECO:0000313" key="12">
    <source>
        <dbReference type="EMBL" id="OYD86152.1"/>
    </source>
</evidence>
<dbReference type="InterPro" id="IPR036217">
    <property type="entry name" value="MethylDNA_cys_MeTrfase_DNAb"/>
</dbReference>
<dbReference type="PANTHER" id="PTHR10815">
    <property type="entry name" value="METHYLATED-DNA--PROTEIN-CYSTEINE METHYLTRANSFERASE"/>
    <property type="match status" value="1"/>
</dbReference>
<dbReference type="Gene3D" id="1.10.10.60">
    <property type="entry name" value="Homeodomain-like"/>
    <property type="match status" value="1"/>
</dbReference>
<dbReference type="Gene3D" id="3.30.160.70">
    <property type="entry name" value="Methylated DNA-protein cysteine methyltransferase domain"/>
    <property type="match status" value="1"/>
</dbReference>
<name>A0A235HK73_AZOBR</name>
<evidence type="ECO:0000256" key="4">
    <source>
        <dbReference type="ARBA" id="ARBA00022603"/>
    </source>
</evidence>
<dbReference type="SUPFAM" id="SSF53155">
    <property type="entry name" value="Methylated DNA-protein cysteine methyltransferase domain"/>
    <property type="match status" value="1"/>
</dbReference>
<dbReference type="InterPro" id="IPR036631">
    <property type="entry name" value="MGMT_N_sf"/>
</dbReference>
<dbReference type="Pfam" id="PF12833">
    <property type="entry name" value="HTH_18"/>
    <property type="match status" value="1"/>
</dbReference>
<dbReference type="InterPro" id="IPR014048">
    <property type="entry name" value="MethylDNA_cys_MeTrfase_DNA-bd"/>
</dbReference>
<keyword evidence="9" id="KW-0234">DNA repair</keyword>
<dbReference type="GO" id="GO:0003700">
    <property type="term" value="F:DNA-binding transcription factor activity"/>
    <property type="evidence" value="ECO:0007669"/>
    <property type="project" value="InterPro"/>
</dbReference>